<evidence type="ECO:0000256" key="1">
    <source>
        <dbReference type="SAM" id="SignalP"/>
    </source>
</evidence>
<evidence type="ECO:0000313" key="4">
    <source>
        <dbReference type="Proteomes" id="UP000268973"/>
    </source>
</evidence>
<feature type="signal peptide" evidence="1">
    <location>
        <begin position="1"/>
        <end position="24"/>
    </location>
</feature>
<evidence type="ECO:0000313" key="3">
    <source>
        <dbReference type="EMBL" id="RTZ16731.1"/>
    </source>
</evidence>
<dbReference type="InterPro" id="IPR025711">
    <property type="entry name" value="PepSY"/>
</dbReference>
<dbReference type="AlphaFoldDB" id="A0A3S0V3T6"/>
<feature type="chain" id="PRO_5018613176" description="PepSY domain-containing protein" evidence="1">
    <location>
        <begin position="25"/>
        <end position="134"/>
    </location>
</feature>
<gene>
    <name evidence="3" type="ORF">EJ063_08025</name>
</gene>
<feature type="domain" description="PepSY" evidence="2">
    <location>
        <begin position="74"/>
        <end position="118"/>
    </location>
</feature>
<reference evidence="3 4" key="1">
    <citation type="submission" date="2018-12" db="EMBL/GenBank/DDBJ databases">
        <title>Vibrio sp. isolated from China Sea.</title>
        <authorList>
            <person name="Li Y."/>
        </authorList>
    </citation>
    <scope>NUCLEOTIDE SEQUENCE [LARGE SCALE GENOMIC DNA]</scope>
    <source>
        <strain evidence="3 4">BEI207</strain>
    </source>
</reference>
<evidence type="ECO:0000259" key="2">
    <source>
        <dbReference type="Pfam" id="PF03413"/>
    </source>
</evidence>
<dbReference type="OrthoDB" id="6399977at2"/>
<proteinExistence type="predicted"/>
<dbReference type="EMBL" id="RXZH01000002">
    <property type="protein sequence ID" value="RTZ16731.1"/>
    <property type="molecule type" value="Genomic_DNA"/>
</dbReference>
<dbReference type="Proteomes" id="UP000268973">
    <property type="component" value="Unassembled WGS sequence"/>
</dbReference>
<protein>
    <recommendedName>
        <fullName evidence="2">PepSY domain-containing protein</fullName>
    </recommendedName>
</protein>
<keyword evidence="1" id="KW-0732">Signal</keyword>
<keyword evidence="4" id="KW-1185">Reference proteome</keyword>
<organism evidence="3 4">
    <name type="scientific">Vibrio aquaticus</name>
    <dbReference type="NCBI Taxonomy" id="2496559"/>
    <lineage>
        <taxon>Bacteria</taxon>
        <taxon>Pseudomonadati</taxon>
        <taxon>Pseudomonadota</taxon>
        <taxon>Gammaproteobacteria</taxon>
        <taxon>Vibrionales</taxon>
        <taxon>Vibrionaceae</taxon>
        <taxon>Vibrio</taxon>
    </lineage>
</organism>
<dbReference type="Gene3D" id="3.10.450.40">
    <property type="match status" value="1"/>
</dbReference>
<dbReference type="Pfam" id="PF03413">
    <property type="entry name" value="PepSY"/>
    <property type="match status" value="1"/>
</dbReference>
<accession>A0A3S0V3T6</accession>
<sequence length="134" mass="15663">MFKHPLIGTSTLLMCLLVAFPSSAKKHDHHEQDGHALVQDEHRPGAKIEFEEDQDEVFEAVKKGYIRPFSEMYAAVERDLYGRIIHVELEEDDDVWVYELKLNYDNNIIKVEYNAETLEMILIKGRNFKQALKN</sequence>
<name>A0A3S0V3T6_9VIBR</name>
<comment type="caution">
    <text evidence="3">The sequence shown here is derived from an EMBL/GenBank/DDBJ whole genome shotgun (WGS) entry which is preliminary data.</text>
</comment>